<dbReference type="EMBL" id="BKCJ011570398">
    <property type="protein sequence ID" value="GFD42276.1"/>
    <property type="molecule type" value="Genomic_DNA"/>
</dbReference>
<gene>
    <name evidence="1" type="ORF">Tci_914245</name>
</gene>
<reference evidence="1" key="1">
    <citation type="journal article" date="2019" name="Sci. Rep.">
        <title>Draft genome of Tanacetum cinerariifolium, the natural source of mosquito coil.</title>
        <authorList>
            <person name="Yamashiro T."/>
            <person name="Shiraishi A."/>
            <person name="Satake H."/>
            <person name="Nakayama K."/>
        </authorList>
    </citation>
    <scope>NUCLEOTIDE SEQUENCE</scope>
</reference>
<sequence length="28" mass="3024">PPLDHTLQLGVGFLPLPSEQSTAVSEYK</sequence>
<evidence type="ECO:0000313" key="1">
    <source>
        <dbReference type="EMBL" id="GFD42276.1"/>
    </source>
</evidence>
<proteinExistence type="predicted"/>
<feature type="non-terminal residue" evidence="1">
    <location>
        <position position="1"/>
    </location>
</feature>
<protein>
    <submittedName>
        <fullName evidence="1">Uncharacterized protein</fullName>
    </submittedName>
</protein>
<name>A0A699W914_TANCI</name>
<dbReference type="AlphaFoldDB" id="A0A699W914"/>
<accession>A0A699W914</accession>
<comment type="caution">
    <text evidence="1">The sequence shown here is derived from an EMBL/GenBank/DDBJ whole genome shotgun (WGS) entry which is preliminary data.</text>
</comment>
<organism evidence="1">
    <name type="scientific">Tanacetum cinerariifolium</name>
    <name type="common">Dalmatian daisy</name>
    <name type="synonym">Chrysanthemum cinerariifolium</name>
    <dbReference type="NCBI Taxonomy" id="118510"/>
    <lineage>
        <taxon>Eukaryota</taxon>
        <taxon>Viridiplantae</taxon>
        <taxon>Streptophyta</taxon>
        <taxon>Embryophyta</taxon>
        <taxon>Tracheophyta</taxon>
        <taxon>Spermatophyta</taxon>
        <taxon>Magnoliopsida</taxon>
        <taxon>eudicotyledons</taxon>
        <taxon>Gunneridae</taxon>
        <taxon>Pentapetalae</taxon>
        <taxon>asterids</taxon>
        <taxon>campanulids</taxon>
        <taxon>Asterales</taxon>
        <taxon>Asteraceae</taxon>
        <taxon>Asteroideae</taxon>
        <taxon>Anthemideae</taxon>
        <taxon>Anthemidinae</taxon>
        <taxon>Tanacetum</taxon>
    </lineage>
</organism>